<name>A0A0B2W314_TOXCA</name>
<reference evidence="4 5" key="1">
    <citation type="submission" date="2014-11" db="EMBL/GenBank/DDBJ databases">
        <title>Genetic blueprint of the zoonotic pathogen Toxocara canis.</title>
        <authorList>
            <person name="Zhu X.-Q."/>
            <person name="Korhonen P.K."/>
            <person name="Cai H."/>
            <person name="Young N.D."/>
            <person name="Nejsum P."/>
            <person name="von Samson-Himmelstjerna G."/>
            <person name="Boag P.R."/>
            <person name="Tan P."/>
            <person name="Li Q."/>
            <person name="Min J."/>
            <person name="Yang Y."/>
            <person name="Wang X."/>
            <person name="Fang X."/>
            <person name="Hall R.S."/>
            <person name="Hofmann A."/>
            <person name="Sternberg P.W."/>
            <person name="Jex A.R."/>
            <person name="Gasser R.B."/>
        </authorList>
    </citation>
    <scope>NUCLEOTIDE SEQUENCE [LARGE SCALE GENOMIC DNA]</scope>
    <source>
        <strain evidence="4">PN_DK_2014</strain>
    </source>
</reference>
<gene>
    <name evidence="4" type="ORF">Tcan_08915</name>
</gene>
<dbReference type="EMBL" id="JPKZ01000272">
    <property type="protein sequence ID" value="KHN88059.1"/>
    <property type="molecule type" value="Genomic_DNA"/>
</dbReference>
<comment type="caution">
    <text evidence="4">The sequence shown here is derived from an EMBL/GenBank/DDBJ whole genome shotgun (WGS) entry which is preliminary data.</text>
</comment>
<evidence type="ECO:0000313" key="5">
    <source>
        <dbReference type="Proteomes" id="UP000031036"/>
    </source>
</evidence>
<organism evidence="4 5">
    <name type="scientific">Toxocara canis</name>
    <name type="common">Canine roundworm</name>
    <dbReference type="NCBI Taxonomy" id="6265"/>
    <lineage>
        <taxon>Eukaryota</taxon>
        <taxon>Metazoa</taxon>
        <taxon>Ecdysozoa</taxon>
        <taxon>Nematoda</taxon>
        <taxon>Chromadorea</taxon>
        <taxon>Rhabditida</taxon>
        <taxon>Spirurina</taxon>
        <taxon>Ascaridomorpha</taxon>
        <taxon>Ascaridoidea</taxon>
        <taxon>Toxocaridae</taxon>
        <taxon>Toxocara</taxon>
    </lineage>
</organism>
<dbReference type="SUPFAM" id="SSF49764">
    <property type="entry name" value="HSP20-like chaperones"/>
    <property type="match status" value="1"/>
</dbReference>
<dbReference type="Pfam" id="PF00011">
    <property type="entry name" value="HSP20"/>
    <property type="match status" value="1"/>
</dbReference>
<dbReference type="InterPro" id="IPR002068">
    <property type="entry name" value="A-crystallin/Hsp20_dom"/>
</dbReference>
<evidence type="ECO:0000313" key="4">
    <source>
        <dbReference type="EMBL" id="KHN88059.1"/>
    </source>
</evidence>
<dbReference type="AlphaFoldDB" id="A0A0B2W314"/>
<feature type="domain" description="SHSP" evidence="3">
    <location>
        <begin position="59"/>
        <end position="169"/>
    </location>
</feature>
<evidence type="ECO:0000256" key="1">
    <source>
        <dbReference type="PROSITE-ProRule" id="PRU00285"/>
    </source>
</evidence>
<comment type="similarity">
    <text evidence="1 2">Belongs to the small heat shock protein (HSP20) family.</text>
</comment>
<dbReference type="STRING" id="6265.A0A0B2W314"/>
<sequence>MFGLKEFGHKLEEEMQPQTAICSAAYPVCCKSSRDRAAPREEGPPQHIKLHSKVRFQMPLANNASDDLNTIYTTSRGFLIAVDANGFRPEDFKVIITRNSVLVSAQRPTYDNGIQSRGTGDVLRCRHTIPSDVLLGSIYTTFTDSGILIIKGNREAGSKTEIPVEIGSHHVAGIETAQSRKHIPQQQTIFPANPFKYAVCRSIDV</sequence>
<proteinExistence type="inferred from homology"/>
<accession>A0A0B2W314</accession>
<keyword evidence="5" id="KW-1185">Reference proteome</keyword>
<dbReference type="InterPro" id="IPR008978">
    <property type="entry name" value="HSP20-like_chaperone"/>
</dbReference>
<dbReference type="Proteomes" id="UP000031036">
    <property type="component" value="Unassembled WGS sequence"/>
</dbReference>
<dbReference type="Gene3D" id="2.60.40.790">
    <property type="match status" value="1"/>
</dbReference>
<evidence type="ECO:0000256" key="2">
    <source>
        <dbReference type="RuleBase" id="RU003616"/>
    </source>
</evidence>
<dbReference type="PROSITE" id="PS01031">
    <property type="entry name" value="SHSP"/>
    <property type="match status" value="1"/>
</dbReference>
<evidence type="ECO:0000259" key="3">
    <source>
        <dbReference type="PROSITE" id="PS01031"/>
    </source>
</evidence>
<protein>
    <recommendedName>
        <fullName evidence="3">SHSP domain-containing protein</fullName>
    </recommendedName>
</protein>